<proteinExistence type="predicted"/>
<name>A0AAW0XVA8_CHEQU</name>
<reference evidence="1 2" key="1">
    <citation type="journal article" date="2024" name="BMC Genomics">
        <title>Genome assembly of redclaw crayfish (Cherax quadricarinatus) provides insights into its immune adaptation and hypoxia tolerance.</title>
        <authorList>
            <person name="Liu Z."/>
            <person name="Zheng J."/>
            <person name="Li H."/>
            <person name="Fang K."/>
            <person name="Wang S."/>
            <person name="He J."/>
            <person name="Zhou D."/>
            <person name="Weng S."/>
            <person name="Chi M."/>
            <person name="Gu Z."/>
            <person name="He J."/>
            <person name="Li F."/>
            <person name="Wang M."/>
        </authorList>
    </citation>
    <scope>NUCLEOTIDE SEQUENCE [LARGE SCALE GENOMIC DNA]</scope>
    <source>
        <strain evidence="1">ZL_2023a</strain>
    </source>
</reference>
<keyword evidence="2" id="KW-1185">Reference proteome</keyword>
<dbReference type="Proteomes" id="UP001445076">
    <property type="component" value="Unassembled WGS sequence"/>
</dbReference>
<evidence type="ECO:0000313" key="1">
    <source>
        <dbReference type="EMBL" id="KAK8743614.1"/>
    </source>
</evidence>
<sequence length="121" mass="13691">MIVSVNYTCIDGILSPTCTLMLLDFGAKIMYFLSHSPHKMMYSPAFVILVNGSQSVKVFDGTRCYNNTFTTFLKDLCGNVCCLPCGKDETYHNHCLPWEYIKKSSLGFVFTVVDEVKRSCF</sequence>
<protein>
    <submittedName>
        <fullName evidence="1">Uncharacterized protein</fullName>
    </submittedName>
</protein>
<evidence type="ECO:0000313" key="2">
    <source>
        <dbReference type="Proteomes" id="UP001445076"/>
    </source>
</evidence>
<organism evidence="1 2">
    <name type="scientific">Cherax quadricarinatus</name>
    <name type="common">Australian red claw crayfish</name>
    <dbReference type="NCBI Taxonomy" id="27406"/>
    <lineage>
        <taxon>Eukaryota</taxon>
        <taxon>Metazoa</taxon>
        <taxon>Ecdysozoa</taxon>
        <taxon>Arthropoda</taxon>
        <taxon>Crustacea</taxon>
        <taxon>Multicrustacea</taxon>
        <taxon>Malacostraca</taxon>
        <taxon>Eumalacostraca</taxon>
        <taxon>Eucarida</taxon>
        <taxon>Decapoda</taxon>
        <taxon>Pleocyemata</taxon>
        <taxon>Astacidea</taxon>
        <taxon>Parastacoidea</taxon>
        <taxon>Parastacidae</taxon>
        <taxon>Cherax</taxon>
    </lineage>
</organism>
<comment type="caution">
    <text evidence="1">The sequence shown here is derived from an EMBL/GenBank/DDBJ whole genome shotgun (WGS) entry which is preliminary data.</text>
</comment>
<accession>A0AAW0XVA8</accession>
<gene>
    <name evidence="1" type="ORF">OTU49_001163</name>
</gene>
<dbReference type="AlphaFoldDB" id="A0AAW0XVA8"/>
<dbReference type="EMBL" id="JARKIK010000024">
    <property type="protein sequence ID" value="KAK8743614.1"/>
    <property type="molecule type" value="Genomic_DNA"/>
</dbReference>